<feature type="region of interest" description="Disordered" evidence="3">
    <location>
        <begin position="1"/>
        <end position="62"/>
    </location>
</feature>
<evidence type="ECO:0000313" key="6">
    <source>
        <dbReference type="Proteomes" id="UP000261620"/>
    </source>
</evidence>
<feature type="compositionally biased region" description="Polar residues" evidence="3">
    <location>
        <begin position="23"/>
        <end position="57"/>
    </location>
</feature>
<feature type="domain" description="SH3" evidence="4">
    <location>
        <begin position="485"/>
        <end position="544"/>
    </location>
</feature>
<reference evidence="5" key="1">
    <citation type="submission" date="2025-08" db="UniProtKB">
        <authorList>
            <consortium name="Ensembl"/>
        </authorList>
    </citation>
    <scope>IDENTIFICATION</scope>
</reference>
<feature type="compositionally biased region" description="Polar residues" evidence="3">
    <location>
        <begin position="324"/>
        <end position="356"/>
    </location>
</feature>
<dbReference type="Gene3D" id="2.30.30.40">
    <property type="entry name" value="SH3 Domains"/>
    <property type="match status" value="5"/>
</dbReference>
<dbReference type="InterPro" id="IPR001452">
    <property type="entry name" value="SH3_domain"/>
</dbReference>
<dbReference type="Ensembl" id="ENSMMOT00000007070.1">
    <property type="protein sequence ID" value="ENSMMOP00000006940.1"/>
    <property type="gene ID" value="ENSMMOG00000005393.1"/>
</dbReference>
<protein>
    <recommendedName>
        <fullName evidence="4">SH3 domain-containing protein</fullName>
    </recommendedName>
</protein>
<dbReference type="STRING" id="94237.ENSMMOP00000006940"/>
<evidence type="ECO:0000256" key="1">
    <source>
        <dbReference type="ARBA" id="ARBA00022443"/>
    </source>
</evidence>
<feature type="compositionally biased region" description="Basic residues" evidence="3">
    <location>
        <begin position="1"/>
        <end position="10"/>
    </location>
</feature>
<dbReference type="SMART" id="SM00326">
    <property type="entry name" value="SH3"/>
    <property type="match status" value="5"/>
</dbReference>
<feature type="compositionally biased region" description="Pro residues" evidence="3">
    <location>
        <begin position="359"/>
        <end position="376"/>
    </location>
</feature>
<dbReference type="AlphaFoldDB" id="A0A3Q4AR16"/>
<keyword evidence="6" id="KW-1185">Reference proteome</keyword>
<evidence type="ECO:0000256" key="3">
    <source>
        <dbReference type="SAM" id="MobiDB-lite"/>
    </source>
</evidence>
<dbReference type="PANTHER" id="PTHR14167:SF48">
    <property type="entry name" value="SH3 DOMAIN-CONTAINING PROTEIN 19"/>
    <property type="match status" value="1"/>
</dbReference>
<name>A0A3Q4AR16_MOLML</name>
<evidence type="ECO:0000256" key="2">
    <source>
        <dbReference type="PROSITE-ProRule" id="PRU00192"/>
    </source>
</evidence>
<sequence>MFRPGKKPQKPPRPSLPKPVGRQTESAAPTNENVGTTTTISTSAEGQSYSKPNSDQPIQADLSHACTRSVTVYWDNPAKPFSSIAAEATPASAGSVHSQRPVPLPRTKSKKQALTEEVKVQALVKHSENCDGFHSDPEEDPSNKYLKELLEAFGADNEDDIVSTSDESLQGEDAGGEMSCGHSQRSIRARIKAFESQSSSAEDSEPARPEPQLRKPTNKPLVAAKPSVALKPQFNHRVDDDSQNVSSTIIPQLPRPAPKPLPPKKPAGLSIKDKLETLISKAELPDRSHPPALTRADNIYDEVPSPVPPIPPAKPVKEPLKPNLNINNHSSTSTFRDSQYRDSQLSEYNFTLSKSRSIPPRPPPAKTGPGRPPPPSFHTAGRASGDASNKQKLHRKGPVLPPRPNPGHRLYNKYTLQLPHAIADMNHNGSSTGELSFQKNEVLLLLEEIDHNTFECQVGDTRGRVHKSCMKVITPLSSASQVTSGGGLEVQALHDFIPEGPGELGLRAGDVLTMVEQVDSEWYRGTCRGSTGFFPISYVKVLVSFKPSGTAATTCSSQVVGPRCVAKFDLEGEHSDELSFSEGDVIQLKAYVGQDWAKGQIGAFTGIFPLNFVEVVEDLPPSSQQQQQQTHSASHSGVEWVVALYDFAGNSEGDLSFQQGDYILINRHIDAEWSCGQLNGREGSFPRAFVESQGMTTICRARALYDFTSNCDEELSLRVGDIITSLESLDDEWFLGDSRGKRALVPKNYVQVLE</sequence>
<evidence type="ECO:0000313" key="5">
    <source>
        <dbReference type="Ensembl" id="ENSMMOP00000006940.1"/>
    </source>
</evidence>
<keyword evidence="1 2" id="KW-0728">SH3 domain</keyword>
<feature type="compositionally biased region" description="Pro residues" evidence="3">
    <location>
        <begin position="253"/>
        <end position="265"/>
    </location>
</feature>
<dbReference type="Pfam" id="PF07653">
    <property type="entry name" value="SH3_2"/>
    <property type="match status" value="1"/>
</dbReference>
<feature type="domain" description="SH3" evidence="4">
    <location>
        <begin position="636"/>
        <end position="695"/>
    </location>
</feature>
<feature type="domain" description="SH3" evidence="4">
    <location>
        <begin position="559"/>
        <end position="618"/>
    </location>
</feature>
<dbReference type="Pfam" id="PF00018">
    <property type="entry name" value="SH3_1"/>
    <property type="match status" value="3"/>
</dbReference>
<reference evidence="5" key="2">
    <citation type="submission" date="2025-09" db="UniProtKB">
        <authorList>
            <consortium name="Ensembl"/>
        </authorList>
    </citation>
    <scope>IDENTIFICATION</scope>
</reference>
<dbReference type="Pfam" id="PF14604">
    <property type="entry name" value="SH3_9"/>
    <property type="match status" value="1"/>
</dbReference>
<feature type="domain" description="SH3" evidence="4">
    <location>
        <begin position="696"/>
        <end position="754"/>
    </location>
</feature>
<dbReference type="PRINTS" id="PR00452">
    <property type="entry name" value="SH3DOMAIN"/>
</dbReference>
<dbReference type="Proteomes" id="UP000261620">
    <property type="component" value="Unplaced"/>
</dbReference>
<feature type="compositionally biased region" description="Pro residues" evidence="3">
    <location>
        <begin position="305"/>
        <end position="314"/>
    </location>
</feature>
<dbReference type="PANTHER" id="PTHR14167">
    <property type="entry name" value="SH3 DOMAIN-CONTAINING"/>
    <property type="match status" value="1"/>
</dbReference>
<organism evidence="5 6">
    <name type="scientific">Mola mola</name>
    <name type="common">Ocean sunfish</name>
    <name type="synonym">Tetraodon mola</name>
    <dbReference type="NCBI Taxonomy" id="94237"/>
    <lineage>
        <taxon>Eukaryota</taxon>
        <taxon>Metazoa</taxon>
        <taxon>Chordata</taxon>
        <taxon>Craniata</taxon>
        <taxon>Vertebrata</taxon>
        <taxon>Euteleostomi</taxon>
        <taxon>Actinopterygii</taxon>
        <taxon>Neopterygii</taxon>
        <taxon>Teleostei</taxon>
        <taxon>Neoteleostei</taxon>
        <taxon>Acanthomorphata</taxon>
        <taxon>Eupercaria</taxon>
        <taxon>Tetraodontiformes</taxon>
        <taxon>Molidae</taxon>
        <taxon>Mola</taxon>
    </lineage>
</organism>
<dbReference type="OMA" id="VHKSCMK"/>
<feature type="region of interest" description="Disordered" evidence="3">
    <location>
        <begin position="156"/>
        <end position="409"/>
    </location>
</feature>
<proteinExistence type="predicted"/>
<accession>A0A3Q4AR16</accession>
<feature type="domain" description="SH3" evidence="4">
    <location>
        <begin position="416"/>
        <end position="475"/>
    </location>
</feature>
<dbReference type="SUPFAM" id="SSF50044">
    <property type="entry name" value="SH3-domain"/>
    <property type="match status" value="5"/>
</dbReference>
<feature type="region of interest" description="Disordered" evidence="3">
    <location>
        <begin position="85"/>
        <end position="112"/>
    </location>
</feature>
<dbReference type="InterPro" id="IPR050384">
    <property type="entry name" value="Endophilin_SH3RF"/>
</dbReference>
<dbReference type="PRINTS" id="PR00499">
    <property type="entry name" value="P67PHOX"/>
</dbReference>
<evidence type="ECO:0000259" key="4">
    <source>
        <dbReference type="PROSITE" id="PS50002"/>
    </source>
</evidence>
<dbReference type="PROSITE" id="PS50002">
    <property type="entry name" value="SH3"/>
    <property type="match status" value="5"/>
</dbReference>
<dbReference type="InterPro" id="IPR036028">
    <property type="entry name" value="SH3-like_dom_sf"/>
</dbReference>